<keyword evidence="2" id="KW-0235">DNA replication</keyword>
<name>A0A7C8I2P1_9PLEO</name>
<sequence>MPLIPLHIRKPASTPTENPLPHLLHTPSGLAILELQGTIHFPTLTQNDAASTSSTKVGKLVFPLYNTDLNDPSDTKWMKRVYFYVGVNQRMTGECKKLGKPFAIIRRKEESGGDTAMGGIGDEDGAGRGTTEELEIVEVVRYKIVFSTRPEPVGGGVEEA</sequence>
<dbReference type="AlphaFoldDB" id="A0A7C8I2P1"/>
<dbReference type="InterPro" id="IPR018607">
    <property type="entry name" value="Ctf8"/>
</dbReference>
<dbReference type="PANTHER" id="PTHR28605:SF1">
    <property type="entry name" value="CHROMOSOME TRANSMISSION FIDELITY FACTOR 8"/>
    <property type="match status" value="1"/>
</dbReference>
<proteinExistence type="inferred from homology"/>
<dbReference type="Proteomes" id="UP000481861">
    <property type="component" value="Unassembled WGS sequence"/>
</dbReference>
<accession>A0A7C8I2P1</accession>
<dbReference type="EMBL" id="JAADJZ010000034">
    <property type="protein sequence ID" value="KAF2865333.1"/>
    <property type="molecule type" value="Genomic_DNA"/>
</dbReference>
<keyword evidence="8" id="KW-1185">Reference proteome</keyword>
<comment type="caution">
    <text evidence="7">The sequence shown here is derived from an EMBL/GenBank/DDBJ whole genome shotgun (WGS) entry which is preliminary data.</text>
</comment>
<comment type="similarity">
    <text evidence="6">Belongs to the CTF8 family.</text>
</comment>
<dbReference type="GO" id="GO:0006260">
    <property type="term" value="P:DNA replication"/>
    <property type="evidence" value="ECO:0007669"/>
    <property type="project" value="UniProtKB-KW"/>
</dbReference>
<evidence type="ECO:0000256" key="1">
    <source>
        <dbReference type="ARBA" id="ARBA00004123"/>
    </source>
</evidence>
<dbReference type="OrthoDB" id="121932at2759"/>
<reference evidence="7 8" key="1">
    <citation type="submission" date="2020-01" db="EMBL/GenBank/DDBJ databases">
        <authorList>
            <consortium name="DOE Joint Genome Institute"/>
            <person name="Haridas S."/>
            <person name="Albert R."/>
            <person name="Binder M."/>
            <person name="Bloem J."/>
            <person name="Labutti K."/>
            <person name="Salamov A."/>
            <person name="Andreopoulos B."/>
            <person name="Baker S.E."/>
            <person name="Barry K."/>
            <person name="Bills G."/>
            <person name="Bluhm B.H."/>
            <person name="Cannon C."/>
            <person name="Castanera R."/>
            <person name="Culley D.E."/>
            <person name="Daum C."/>
            <person name="Ezra D."/>
            <person name="Gonzalez J.B."/>
            <person name="Henrissat B."/>
            <person name="Kuo A."/>
            <person name="Liang C."/>
            <person name="Lipzen A."/>
            <person name="Lutzoni F."/>
            <person name="Magnuson J."/>
            <person name="Mondo S."/>
            <person name="Nolan M."/>
            <person name="Ohm R."/>
            <person name="Pangilinan J."/>
            <person name="Park H.-J.H."/>
            <person name="Ramirez L."/>
            <person name="Alfaro M."/>
            <person name="Sun H."/>
            <person name="Tritt A."/>
            <person name="Yoshinaga Y."/>
            <person name="Zwiers L.-H.L."/>
            <person name="Turgeon B.G."/>
            <person name="Goodwin S.B."/>
            <person name="Spatafora J.W."/>
            <person name="Crous P.W."/>
            <person name="Grigoriev I.V."/>
        </authorList>
    </citation>
    <scope>NUCLEOTIDE SEQUENCE [LARGE SCALE GENOMIC DNA]</scope>
    <source>
        <strain evidence="7 8">CBS 611.86</strain>
    </source>
</reference>
<dbReference type="GO" id="GO:0031390">
    <property type="term" value="C:Ctf18 RFC-like complex"/>
    <property type="evidence" value="ECO:0007669"/>
    <property type="project" value="InterPro"/>
</dbReference>
<keyword evidence="5" id="KW-0131">Cell cycle</keyword>
<comment type="subcellular location">
    <subcellularLocation>
        <location evidence="1">Nucleus</location>
    </subcellularLocation>
</comment>
<dbReference type="Pfam" id="PF09696">
    <property type="entry name" value="Ctf8"/>
    <property type="match status" value="1"/>
</dbReference>
<organism evidence="7 8">
    <name type="scientific">Massariosphaeria phaeospora</name>
    <dbReference type="NCBI Taxonomy" id="100035"/>
    <lineage>
        <taxon>Eukaryota</taxon>
        <taxon>Fungi</taxon>
        <taxon>Dikarya</taxon>
        <taxon>Ascomycota</taxon>
        <taxon>Pezizomycotina</taxon>
        <taxon>Dothideomycetes</taxon>
        <taxon>Pleosporomycetidae</taxon>
        <taxon>Pleosporales</taxon>
        <taxon>Pleosporales incertae sedis</taxon>
        <taxon>Massariosphaeria</taxon>
    </lineage>
</organism>
<evidence type="ECO:0000256" key="2">
    <source>
        <dbReference type="ARBA" id="ARBA00022705"/>
    </source>
</evidence>
<dbReference type="GO" id="GO:0007064">
    <property type="term" value="P:mitotic sister chromatid cohesion"/>
    <property type="evidence" value="ECO:0007669"/>
    <property type="project" value="InterPro"/>
</dbReference>
<gene>
    <name evidence="7" type="ORF">BDV95DRAFT_612724</name>
</gene>
<evidence type="ECO:0000256" key="5">
    <source>
        <dbReference type="ARBA" id="ARBA00023306"/>
    </source>
</evidence>
<evidence type="ECO:0000256" key="3">
    <source>
        <dbReference type="ARBA" id="ARBA00023125"/>
    </source>
</evidence>
<evidence type="ECO:0000313" key="7">
    <source>
        <dbReference type="EMBL" id="KAF2865333.1"/>
    </source>
</evidence>
<evidence type="ECO:0000313" key="8">
    <source>
        <dbReference type="Proteomes" id="UP000481861"/>
    </source>
</evidence>
<keyword evidence="3" id="KW-0238">DNA-binding</keyword>
<protein>
    <submittedName>
        <fullName evidence="7">Chromosome transmission fidelity protein 8</fullName>
    </submittedName>
</protein>
<evidence type="ECO:0000256" key="6">
    <source>
        <dbReference type="ARBA" id="ARBA00038447"/>
    </source>
</evidence>
<keyword evidence="4" id="KW-0539">Nucleus</keyword>
<evidence type="ECO:0000256" key="4">
    <source>
        <dbReference type="ARBA" id="ARBA00023242"/>
    </source>
</evidence>
<dbReference type="GO" id="GO:0003677">
    <property type="term" value="F:DNA binding"/>
    <property type="evidence" value="ECO:0007669"/>
    <property type="project" value="UniProtKB-KW"/>
</dbReference>
<dbReference type="PANTHER" id="PTHR28605">
    <property type="entry name" value="CTF8, CHROMOSOME TRANSMISSION FIDELITY FACTOR 8 HOMOLOG (S. CEREVISIAE)"/>
    <property type="match status" value="1"/>
</dbReference>